<dbReference type="InterPro" id="IPR052035">
    <property type="entry name" value="ZnF_BED_domain_contain"/>
</dbReference>
<evidence type="ECO:0000256" key="3">
    <source>
        <dbReference type="ARBA" id="ARBA00022771"/>
    </source>
</evidence>
<dbReference type="SUPFAM" id="SSF140996">
    <property type="entry name" value="Hermes dimerisation domain"/>
    <property type="match status" value="1"/>
</dbReference>
<dbReference type="HOGENOM" id="CLU_087375_1_0_1"/>
<keyword evidence="7" id="KW-1185">Reference proteome</keyword>
<keyword evidence="2" id="KW-0479">Metal-binding</keyword>
<dbReference type="AlphaFoldDB" id="A0A0C2W1T9"/>
<proteinExistence type="predicted"/>
<evidence type="ECO:0000256" key="2">
    <source>
        <dbReference type="ARBA" id="ARBA00022723"/>
    </source>
</evidence>
<dbReference type="Proteomes" id="UP000054549">
    <property type="component" value="Unassembled WGS sequence"/>
</dbReference>
<organism evidence="6 7">
    <name type="scientific">Amanita muscaria (strain Koide BX008)</name>
    <dbReference type="NCBI Taxonomy" id="946122"/>
    <lineage>
        <taxon>Eukaryota</taxon>
        <taxon>Fungi</taxon>
        <taxon>Dikarya</taxon>
        <taxon>Basidiomycota</taxon>
        <taxon>Agaricomycotina</taxon>
        <taxon>Agaricomycetes</taxon>
        <taxon>Agaricomycetidae</taxon>
        <taxon>Agaricales</taxon>
        <taxon>Pluteineae</taxon>
        <taxon>Amanitaceae</taxon>
        <taxon>Amanita</taxon>
    </lineage>
</organism>
<name>A0A0C2W1T9_AMAMK</name>
<reference evidence="6 7" key="1">
    <citation type="submission" date="2014-04" db="EMBL/GenBank/DDBJ databases">
        <title>Evolutionary Origins and Diversification of the Mycorrhizal Mutualists.</title>
        <authorList>
            <consortium name="DOE Joint Genome Institute"/>
            <consortium name="Mycorrhizal Genomics Consortium"/>
            <person name="Kohler A."/>
            <person name="Kuo A."/>
            <person name="Nagy L.G."/>
            <person name="Floudas D."/>
            <person name="Copeland A."/>
            <person name="Barry K.W."/>
            <person name="Cichocki N."/>
            <person name="Veneault-Fourrey C."/>
            <person name="LaButti K."/>
            <person name="Lindquist E.A."/>
            <person name="Lipzen A."/>
            <person name="Lundell T."/>
            <person name="Morin E."/>
            <person name="Murat C."/>
            <person name="Riley R."/>
            <person name="Ohm R."/>
            <person name="Sun H."/>
            <person name="Tunlid A."/>
            <person name="Henrissat B."/>
            <person name="Grigoriev I.V."/>
            <person name="Hibbett D.S."/>
            <person name="Martin F."/>
        </authorList>
    </citation>
    <scope>NUCLEOTIDE SEQUENCE [LARGE SCALE GENOMIC DNA]</scope>
    <source>
        <strain evidence="6 7">Koide BX008</strain>
    </source>
</reference>
<gene>
    <name evidence="6" type="ORF">M378DRAFT_188689</name>
</gene>
<comment type="subcellular location">
    <subcellularLocation>
        <location evidence="1">Nucleus</location>
    </subcellularLocation>
</comment>
<keyword evidence="4" id="KW-0862">Zinc</keyword>
<evidence type="ECO:0000313" key="7">
    <source>
        <dbReference type="Proteomes" id="UP000054549"/>
    </source>
</evidence>
<accession>A0A0C2W1T9</accession>
<dbReference type="PANTHER" id="PTHR46481:SF10">
    <property type="entry name" value="ZINC FINGER BED DOMAIN-CONTAINING PROTEIN 39"/>
    <property type="match status" value="1"/>
</dbReference>
<keyword evidence="3" id="KW-0863">Zinc-finger</keyword>
<dbReference type="GO" id="GO:0008270">
    <property type="term" value="F:zinc ion binding"/>
    <property type="evidence" value="ECO:0007669"/>
    <property type="project" value="UniProtKB-KW"/>
</dbReference>
<dbReference type="GO" id="GO:0005634">
    <property type="term" value="C:nucleus"/>
    <property type="evidence" value="ECO:0007669"/>
    <property type="project" value="UniProtKB-SubCell"/>
</dbReference>
<dbReference type="OrthoDB" id="2677917at2759"/>
<evidence type="ECO:0000256" key="4">
    <source>
        <dbReference type="ARBA" id="ARBA00022833"/>
    </source>
</evidence>
<evidence type="ECO:0000256" key="1">
    <source>
        <dbReference type="ARBA" id="ARBA00004123"/>
    </source>
</evidence>
<dbReference type="InParanoid" id="A0A0C2W1T9"/>
<protein>
    <submittedName>
        <fullName evidence="6">Uncharacterized protein</fullName>
    </submittedName>
</protein>
<evidence type="ECO:0000313" key="6">
    <source>
        <dbReference type="EMBL" id="KIL55067.1"/>
    </source>
</evidence>
<sequence length="278" mass="31381">MSNDQDEQRSNQEVQDITKKWNSGVYAFFKPTPTVEYDAKGQRIHVFECVASPCRSKGKNQKFVRRSLGTRDATSTSNLRKHAIICWGQETVEAASKAKSLSEARTVVDKVHGNVRDGSLIFKFERMGKGKPTYSHRPPTKLEIHAAHVLWMAESKCSFTLINDQGYKHVMKSGRLEHYIPSWVTLSRDVQKAFVHCWQKIAGLLQSHDGKLNFAVDAWTSPNYRALVAVTVHFKKEGCASTWLLDIVEVAESHTGLALAKAFSNIMKNFGISKKVWI</sequence>
<evidence type="ECO:0000256" key="5">
    <source>
        <dbReference type="ARBA" id="ARBA00023242"/>
    </source>
</evidence>
<dbReference type="PANTHER" id="PTHR46481">
    <property type="entry name" value="ZINC FINGER BED DOMAIN-CONTAINING PROTEIN 4"/>
    <property type="match status" value="1"/>
</dbReference>
<dbReference type="EMBL" id="KN818572">
    <property type="protein sequence ID" value="KIL55067.1"/>
    <property type="molecule type" value="Genomic_DNA"/>
</dbReference>
<keyword evidence="5" id="KW-0539">Nucleus</keyword>